<accession>A0A0B7BWS8</accession>
<evidence type="ECO:0000313" key="1">
    <source>
        <dbReference type="EMBL" id="CEK96630.1"/>
    </source>
</evidence>
<sequence>MTHNFKRAVIQRILSHCNNRYNGIAVSLTKEEKENATRSLSVQIRERYHRRRIQCKVTF</sequence>
<proteinExistence type="predicted"/>
<organism evidence="1">
    <name type="scientific">Arion vulgaris</name>
    <dbReference type="NCBI Taxonomy" id="1028688"/>
    <lineage>
        <taxon>Eukaryota</taxon>
        <taxon>Metazoa</taxon>
        <taxon>Spiralia</taxon>
        <taxon>Lophotrochozoa</taxon>
        <taxon>Mollusca</taxon>
        <taxon>Gastropoda</taxon>
        <taxon>Heterobranchia</taxon>
        <taxon>Euthyneura</taxon>
        <taxon>Panpulmonata</taxon>
        <taxon>Eupulmonata</taxon>
        <taxon>Stylommatophora</taxon>
        <taxon>Helicina</taxon>
        <taxon>Arionoidea</taxon>
        <taxon>Arionidae</taxon>
        <taxon>Arion</taxon>
    </lineage>
</organism>
<reference evidence="1" key="1">
    <citation type="submission" date="2014-12" db="EMBL/GenBank/DDBJ databases">
        <title>Insight into the proteome of Arion vulgaris.</title>
        <authorList>
            <person name="Aradska J."/>
            <person name="Bulat T."/>
            <person name="Smidak R."/>
            <person name="Sarate P."/>
            <person name="Gangsoo J."/>
            <person name="Sialana F."/>
            <person name="Bilban M."/>
            <person name="Lubec G."/>
        </authorList>
    </citation>
    <scope>NUCLEOTIDE SEQUENCE</scope>
    <source>
        <tissue evidence="1">Skin</tissue>
    </source>
</reference>
<dbReference type="AlphaFoldDB" id="A0A0B7BWS8"/>
<name>A0A0B7BWS8_9EUPU</name>
<protein>
    <submittedName>
        <fullName evidence="1">Uncharacterized protein</fullName>
    </submittedName>
</protein>
<gene>
    <name evidence="1" type="primary">ORF212799</name>
</gene>
<dbReference type="EMBL" id="HACG01049765">
    <property type="protein sequence ID" value="CEK96630.1"/>
    <property type="molecule type" value="Transcribed_RNA"/>
</dbReference>